<dbReference type="InterPro" id="IPR014440">
    <property type="entry name" value="HCCAis_GSTk"/>
</dbReference>
<dbReference type="InterPro" id="IPR051924">
    <property type="entry name" value="GST_Kappa/NadH"/>
</dbReference>
<keyword evidence="6" id="KW-1185">Reference proteome</keyword>
<comment type="similarity">
    <text evidence="1">Belongs to the GST superfamily. NadH family.</text>
</comment>
<comment type="catalytic activity">
    <reaction evidence="1">
        <text>2-hydroxychromene-2-carboxylate = (3E)-4-(2-hydroxyphenyl)-2-oxobut-3-enoate</text>
        <dbReference type="Rhea" id="RHEA:27401"/>
        <dbReference type="ChEBI" id="CHEBI:59350"/>
        <dbReference type="ChEBI" id="CHEBI:59353"/>
        <dbReference type="EC" id="5.99.1.4"/>
    </reaction>
</comment>
<dbReference type="EC" id="5.99.1.4" evidence="1"/>
<dbReference type="AlphaFoldDB" id="A0A167GLT9"/>
<dbReference type="Pfam" id="PF01323">
    <property type="entry name" value="DSBA"/>
    <property type="match status" value="1"/>
</dbReference>
<dbReference type="EMBL" id="LVWD01000041">
    <property type="protein sequence ID" value="OAD39628.1"/>
    <property type="molecule type" value="Genomic_DNA"/>
</dbReference>
<reference evidence="5 6" key="1">
    <citation type="submission" date="2016-02" db="EMBL/GenBank/DDBJ databases">
        <title>Draft genome sequence of Hydrogenophaga sp. LPB0072.</title>
        <authorList>
            <person name="Shin S.-K."/>
            <person name="Yi H."/>
        </authorList>
    </citation>
    <scope>NUCLEOTIDE SEQUENCE [LARGE SCALE GENOMIC DNA]</scope>
    <source>
        <strain evidence="5 6">LPB0072</strain>
    </source>
</reference>
<accession>A0A167GLT9</accession>
<feature type="domain" description="DSBA-like thioredoxin" evidence="3">
    <location>
        <begin position="12"/>
        <end position="205"/>
    </location>
</feature>
<evidence type="ECO:0000313" key="4">
    <source>
        <dbReference type="EMBL" id="AOW14799.1"/>
    </source>
</evidence>
<dbReference type="GO" id="GO:0004364">
    <property type="term" value="F:glutathione transferase activity"/>
    <property type="evidence" value="ECO:0007669"/>
    <property type="project" value="TreeGrafter"/>
</dbReference>
<dbReference type="GO" id="GO:0006749">
    <property type="term" value="P:glutathione metabolic process"/>
    <property type="evidence" value="ECO:0007669"/>
    <property type="project" value="TreeGrafter"/>
</dbReference>
<keyword evidence="1" id="KW-0413">Isomerase</keyword>
<proteinExistence type="inferred from homology"/>
<dbReference type="InterPro" id="IPR001853">
    <property type="entry name" value="DSBA-like_thioredoxin_dom"/>
</dbReference>
<reference evidence="4 7" key="2">
    <citation type="submission" date="2016-10" db="EMBL/GenBank/DDBJ databases">
        <title>Hydorgenophaga sp. LPB0072 isolated from gastropod.</title>
        <authorList>
            <person name="Kim E."/>
            <person name="Yi H."/>
        </authorList>
    </citation>
    <scope>NUCLEOTIDE SEQUENCE [LARGE SCALE GENOMIC DNA]</scope>
    <source>
        <strain evidence="4 7">LPB0072</strain>
    </source>
</reference>
<evidence type="ECO:0000256" key="2">
    <source>
        <dbReference type="PIRSR" id="PIRSR006386-1"/>
    </source>
</evidence>
<evidence type="ECO:0000313" key="5">
    <source>
        <dbReference type="EMBL" id="OAD39628.1"/>
    </source>
</evidence>
<dbReference type="GO" id="GO:0004602">
    <property type="term" value="F:glutathione peroxidase activity"/>
    <property type="evidence" value="ECO:0007669"/>
    <property type="project" value="TreeGrafter"/>
</dbReference>
<dbReference type="SUPFAM" id="SSF52833">
    <property type="entry name" value="Thioredoxin-like"/>
    <property type="match status" value="1"/>
</dbReference>
<dbReference type="Gene3D" id="3.40.30.10">
    <property type="entry name" value="Glutaredoxin"/>
    <property type="match status" value="1"/>
</dbReference>
<dbReference type="PIRSF" id="PIRSF006386">
    <property type="entry name" value="HCCAis_GSTk"/>
    <property type="match status" value="1"/>
</dbReference>
<dbReference type="PANTHER" id="PTHR42943:SF2">
    <property type="entry name" value="GLUTATHIONE S-TRANSFERASE KAPPA 1"/>
    <property type="match status" value="1"/>
</dbReference>
<dbReference type="STRING" id="1763535.LPB072_20245"/>
<dbReference type="InterPro" id="IPR044087">
    <property type="entry name" value="NahD-like"/>
</dbReference>
<dbReference type="EMBL" id="CP017476">
    <property type="protein sequence ID" value="AOW14799.1"/>
    <property type="molecule type" value="Genomic_DNA"/>
</dbReference>
<dbReference type="RefSeq" id="WP_066095597.1">
    <property type="nucleotide sequence ID" value="NZ_CP017476.1"/>
</dbReference>
<dbReference type="GO" id="GO:0018845">
    <property type="term" value="F:2-hydroxychromene-2-carboxylate isomerase activity"/>
    <property type="evidence" value="ECO:0007669"/>
    <property type="project" value="UniProtKB-UniRule"/>
</dbReference>
<dbReference type="CDD" id="cd03022">
    <property type="entry name" value="DsbA_HCCA_Iso"/>
    <property type="match status" value="1"/>
</dbReference>
<name>A0A167GLT9_9BURK</name>
<dbReference type="PANTHER" id="PTHR42943">
    <property type="entry name" value="GLUTATHIONE S-TRANSFERASE KAPPA"/>
    <property type="match status" value="1"/>
</dbReference>
<evidence type="ECO:0000313" key="6">
    <source>
        <dbReference type="Proteomes" id="UP000185657"/>
    </source>
</evidence>
<dbReference type="InterPro" id="IPR036249">
    <property type="entry name" value="Thioredoxin-like_sf"/>
</dbReference>
<dbReference type="KEGG" id="hyl:LPB072_20245"/>
<sequence length="232" mass="26142">MSENTAARLHDIRFFYDPISPYAYLAFERLPEALMGHSVRVRYQPVLFAALLQAHGQLGPAEIAGKRDWTYRQASWLAHHHGVPLELPASHPFNPLPLLRLGLACTVPEAPGETSRYVAEQLFHHVWRGGQDAAEPARLDGLKTRLMEHMTLRGREWLAPDSEEVKQRLRSNTETALELGVFGVPALLVDGRLFWGHDALPMLRACLDGDRWFQSDEWAAAAALPKGISRKR</sequence>
<organism evidence="4 7">
    <name type="scientific">Hydrogenophaga crassostreae</name>
    <dbReference type="NCBI Taxonomy" id="1763535"/>
    <lineage>
        <taxon>Bacteria</taxon>
        <taxon>Pseudomonadati</taxon>
        <taxon>Pseudomonadota</taxon>
        <taxon>Betaproteobacteria</taxon>
        <taxon>Burkholderiales</taxon>
        <taxon>Comamonadaceae</taxon>
        <taxon>Hydrogenophaga</taxon>
    </lineage>
</organism>
<evidence type="ECO:0000256" key="1">
    <source>
        <dbReference type="PIRNR" id="PIRNR006386"/>
    </source>
</evidence>
<dbReference type="Proteomes" id="UP000185680">
    <property type="component" value="Chromosome"/>
</dbReference>
<dbReference type="Proteomes" id="UP000185657">
    <property type="component" value="Unassembled WGS sequence"/>
</dbReference>
<feature type="active site" description="Nucleophile" evidence="2">
    <location>
        <position position="20"/>
    </location>
</feature>
<evidence type="ECO:0000313" key="7">
    <source>
        <dbReference type="Proteomes" id="UP000185680"/>
    </source>
</evidence>
<gene>
    <name evidence="4" type="ORF">LPB072_20245</name>
    <name evidence="5" type="ORF">LPB72_20415</name>
</gene>
<dbReference type="GO" id="GO:1901170">
    <property type="term" value="P:naphthalene catabolic process"/>
    <property type="evidence" value="ECO:0007669"/>
    <property type="project" value="InterPro"/>
</dbReference>
<evidence type="ECO:0000259" key="3">
    <source>
        <dbReference type="Pfam" id="PF01323"/>
    </source>
</evidence>
<protein>
    <recommendedName>
        <fullName evidence="1">2-hydroxychromene-2-carboxylate isomerase</fullName>
        <ecNumber evidence="1">5.99.1.4</ecNumber>
    </recommendedName>
</protein>